<name>A0A5C6JP34_9ACTN</name>
<dbReference type="Proteomes" id="UP000320481">
    <property type="component" value="Unassembled WGS sequence"/>
</dbReference>
<keyword evidence="2" id="KW-1185">Reference proteome</keyword>
<organism evidence="1 2">
    <name type="scientific">Streptomyces misionensis</name>
    <dbReference type="NCBI Taxonomy" id="67331"/>
    <lineage>
        <taxon>Bacteria</taxon>
        <taxon>Bacillati</taxon>
        <taxon>Actinomycetota</taxon>
        <taxon>Actinomycetes</taxon>
        <taxon>Kitasatosporales</taxon>
        <taxon>Streptomycetaceae</taxon>
        <taxon>Streptomyces</taxon>
    </lineage>
</organism>
<dbReference type="RefSeq" id="WP_146466514.1">
    <property type="nucleotide sequence ID" value="NZ_VOGW01000113.1"/>
</dbReference>
<gene>
    <name evidence="1" type="ORF">FRZ03_19940</name>
</gene>
<protein>
    <submittedName>
        <fullName evidence="1">Uncharacterized protein</fullName>
    </submittedName>
</protein>
<accession>A0A5C6JP34</accession>
<sequence length="80" mass="9044">MSNLVRRGRWWPSEQLHGISFPFTHGVISGRDVLTGLILYSAFTLAYAITPSALTEAVRWLVNCTPSGHTWEITLRIRCD</sequence>
<dbReference type="EMBL" id="VOGW01000113">
    <property type="protein sequence ID" value="TWV42545.1"/>
    <property type="molecule type" value="Genomic_DNA"/>
</dbReference>
<comment type="caution">
    <text evidence="1">The sequence shown here is derived from an EMBL/GenBank/DDBJ whole genome shotgun (WGS) entry which is preliminary data.</text>
</comment>
<evidence type="ECO:0000313" key="2">
    <source>
        <dbReference type="Proteomes" id="UP000320481"/>
    </source>
</evidence>
<proteinExistence type="predicted"/>
<reference evidence="1" key="1">
    <citation type="journal article" date="2019" name="Microbiol. Resour. Announc.">
        <title>Draft Genomic Sequences of Streptomyces misionensis and Streptomyces albidoflavus, bacteria applied for phytopathogen biocontrol.</title>
        <authorList>
            <person name="Pylro V."/>
            <person name="Dias A."/>
            <person name="Andreote F."/>
            <person name="Varani A."/>
            <person name="Andreote C."/>
            <person name="Bernardo E."/>
            <person name="Martins T."/>
        </authorList>
    </citation>
    <scope>NUCLEOTIDE SEQUENCE [LARGE SCALE GENOMIC DNA]</scope>
    <source>
        <strain evidence="1">66</strain>
    </source>
</reference>
<dbReference type="AlphaFoldDB" id="A0A5C6JP34"/>
<evidence type="ECO:0000313" key="1">
    <source>
        <dbReference type="EMBL" id="TWV42545.1"/>
    </source>
</evidence>